<organism evidence="1">
    <name type="scientific">Arundo donax</name>
    <name type="common">Giant reed</name>
    <name type="synonym">Donax arundinaceus</name>
    <dbReference type="NCBI Taxonomy" id="35708"/>
    <lineage>
        <taxon>Eukaryota</taxon>
        <taxon>Viridiplantae</taxon>
        <taxon>Streptophyta</taxon>
        <taxon>Embryophyta</taxon>
        <taxon>Tracheophyta</taxon>
        <taxon>Spermatophyta</taxon>
        <taxon>Magnoliopsida</taxon>
        <taxon>Liliopsida</taxon>
        <taxon>Poales</taxon>
        <taxon>Poaceae</taxon>
        <taxon>PACMAD clade</taxon>
        <taxon>Arundinoideae</taxon>
        <taxon>Arundineae</taxon>
        <taxon>Arundo</taxon>
    </lineage>
</organism>
<protein>
    <submittedName>
        <fullName evidence="1">ACA2</fullName>
    </submittedName>
</protein>
<dbReference type="EMBL" id="GBRH01247490">
    <property type="protein sequence ID" value="JAD50405.1"/>
    <property type="molecule type" value="Transcribed_RNA"/>
</dbReference>
<sequence length="38" mass="4288">MHSQLLSVTTFNNGCQFIGTNLKPSSFNTFRNNILTLQ</sequence>
<name>A0A0A9AN90_ARUDO</name>
<dbReference type="AlphaFoldDB" id="A0A0A9AN90"/>
<accession>A0A0A9AN90</accession>
<evidence type="ECO:0000313" key="1">
    <source>
        <dbReference type="EMBL" id="JAD50405.1"/>
    </source>
</evidence>
<reference evidence="1" key="2">
    <citation type="journal article" date="2015" name="Data Brief">
        <title>Shoot transcriptome of the giant reed, Arundo donax.</title>
        <authorList>
            <person name="Barrero R.A."/>
            <person name="Guerrero F.D."/>
            <person name="Moolhuijzen P."/>
            <person name="Goolsby J.A."/>
            <person name="Tidwell J."/>
            <person name="Bellgard S.E."/>
            <person name="Bellgard M.I."/>
        </authorList>
    </citation>
    <scope>NUCLEOTIDE SEQUENCE</scope>
    <source>
        <tissue evidence="1">Shoot tissue taken approximately 20 cm above the soil surface</tissue>
    </source>
</reference>
<reference evidence="1" key="1">
    <citation type="submission" date="2014-09" db="EMBL/GenBank/DDBJ databases">
        <authorList>
            <person name="Magalhaes I.L.F."/>
            <person name="Oliveira U."/>
            <person name="Santos F.R."/>
            <person name="Vidigal T.H.D.A."/>
            <person name="Brescovit A.D."/>
            <person name="Santos A.J."/>
        </authorList>
    </citation>
    <scope>NUCLEOTIDE SEQUENCE</scope>
    <source>
        <tissue evidence="1">Shoot tissue taken approximately 20 cm above the soil surface</tissue>
    </source>
</reference>
<proteinExistence type="predicted"/>